<evidence type="ECO:0000313" key="3">
    <source>
        <dbReference type="Proteomes" id="UP001320899"/>
    </source>
</evidence>
<comment type="caution">
    <text evidence="2">The sequence shown here is derived from an EMBL/GenBank/DDBJ whole genome shotgun (WGS) entry which is preliminary data.</text>
</comment>
<dbReference type="Pfam" id="PF12728">
    <property type="entry name" value="HTH_17"/>
    <property type="match status" value="1"/>
</dbReference>
<protein>
    <submittedName>
        <fullName evidence="2">Helix-turn-helix domain-containing protein</fullName>
    </submittedName>
</protein>
<proteinExistence type="predicted"/>
<evidence type="ECO:0000259" key="1">
    <source>
        <dbReference type="Pfam" id="PF12728"/>
    </source>
</evidence>
<dbReference type="InterPro" id="IPR009061">
    <property type="entry name" value="DNA-bd_dom_put_sf"/>
</dbReference>
<feature type="domain" description="Helix-turn-helix" evidence="1">
    <location>
        <begin position="23"/>
        <end position="76"/>
    </location>
</feature>
<accession>A0ABT3APS3</accession>
<name>A0ABT3APS3_9RHOB</name>
<dbReference type="EMBL" id="JAOWLB010000020">
    <property type="protein sequence ID" value="MCV2890684.1"/>
    <property type="molecule type" value="Genomic_DNA"/>
</dbReference>
<evidence type="ECO:0000313" key="2">
    <source>
        <dbReference type="EMBL" id="MCV2890684.1"/>
    </source>
</evidence>
<sequence length="91" mass="10430">MMQKRMQEYSPEQLQSGIPAHVYLRPAEAARYLGLSESTLAKLRMRHRRSDGPKFAKMNGCVVYRQMDLDAWIESCFVAADASKVEGERHV</sequence>
<keyword evidence="3" id="KW-1185">Reference proteome</keyword>
<dbReference type="SUPFAM" id="SSF46955">
    <property type="entry name" value="Putative DNA-binding domain"/>
    <property type="match status" value="1"/>
</dbReference>
<dbReference type="Proteomes" id="UP001320899">
    <property type="component" value="Unassembled WGS sequence"/>
</dbReference>
<gene>
    <name evidence="2" type="ORF">OE747_20290</name>
</gene>
<dbReference type="InterPro" id="IPR041657">
    <property type="entry name" value="HTH_17"/>
</dbReference>
<reference evidence="2 3" key="1">
    <citation type="submission" date="2022-10" db="EMBL/GenBank/DDBJ databases">
        <title>Ruegeria sp. nov., isolated from ocean surface sediments.</title>
        <authorList>
            <person name="He W."/>
            <person name="Xue H.-P."/>
            <person name="Zhang D.-F."/>
        </authorList>
    </citation>
    <scope>NUCLEOTIDE SEQUENCE [LARGE SCALE GENOMIC DNA]</scope>
    <source>
        <strain evidence="2 3">XHP0148</strain>
    </source>
</reference>
<organism evidence="2 3">
    <name type="scientific">Ruegeria aquimaris</name>
    <dbReference type="NCBI Taxonomy" id="2984333"/>
    <lineage>
        <taxon>Bacteria</taxon>
        <taxon>Pseudomonadati</taxon>
        <taxon>Pseudomonadota</taxon>
        <taxon>Alphaproteobacteria</taxon>
        <taxon>Rhodobacterales</taxon>
        <taxon>Roseobacteraceae</taxon>
        <taxon>Ruegeria</taxon>
    </lineage>
</organism>